<protein>
    <submittedName>
        <fullName evidence="1">Uncharacterized protein</fullName>
    </submittedName>
</protein>
<dbReference type="EMBL" id="MK059749">
    <property type="protein sequence ID" value="AYP70021.1"/>
    <property type="molecule type" value="Genomic_DNA"/>
</dbReference>
<evidence type="ECO:0000313" key="1">
    <source>
        <dbReference type="EMBL" id="AYP70021.1"/>
    </source>
</evidence>
<dbReference type="Proteomes" id="UP000292006">
    <property type="component" value="Segment"/>
</dbReference>
<organism evidence="1 2">
    <name type="scientific">Mycobacterium phage CRB2</name>
    <dbReference type="NCBI Taxonomy" id="2483623"/>
    <lineage>
        <taxon>Viruses</taxon>
        <taxon>Duplodnaviria</taxon>
        <taxon>Heunggongvirae</taxon>
        <taxon>Uroviricota</taxon>
        <taxon>Caudoviricetes</taxon>
        <taxon>Bclasvirinae</taxon>
        <taxon>Quesadillavirus</taxon>
        <taxon>Quesadillavirus CRB2</taxon>
    </lineage>
</organism>
<proteinExistence type="predicted"/>
<accession>A0A455M846</accession>
<sequence length="153" mass="17243">MTSPAGAMPYTYGLQFEQLQDPSDPDSWATVTAPMPDEATAESQIAYYANYFGESARNFTVVRAPSPDWFDWNEGDPTDDAVFSFGWSYTAPVYPYTVPPTYETQIAPAISYEQMQGGWAENQARPEEERMTDLKRIYAAKVEWQPVPTTPSQ</sequence>
<name>A0A455M846_9CAUD</name>
<keyword evidence="2" id="KW-1185">Reference proteome</keyword>
<evidence type="ECO:0000313" key="2">
    <source>
        <dbReference type="Proteomes" id="UP000292006"/>
    </source>
</evidence>
<gene>
    <name evidence="1" type="ORF">CRB2_35</name>
</gene>
<reference evidence="1 2" key="1">
    <citation type="journal article" date="2019" name="PLoS ONE">
        <title>Mycobacteriophage CRB2 defines a new subcluster in mycobacteriophage classification.</title>
        <authorList>
            <person name="Suarez C.A."/>
            <person name="Franceschelli J.J."/>
            <person name="Morbidoni H.R."/>
        </authorList>
    </citation>
    <scope>NUCLEOTIDE SEQUENCE [LARGE SCALE GENOMIC DNA]</scope>
</reference>